<dbReference type="PANTHER" id="PTHR31151:SF0">
    <property type="entry name" value="PROLINE-TRNA LIGASE (DUF1680)"/>
    <property type="match status" value="1"/>
</dbReference>
<evidence type="ECO:0000313" key="5">
    <source>
        <dbReference type="Proteomes" id="UP000612899"/>
    </source>
</evidence>
<keyword evidence="5" id="KW-1185">Reference proteome</keyword>
<dbReference type="Proteomes" id="UP000612899">
    <property type="component" value="Unassembled WGS sequence"/>
</dbReference>
<evidence type="ECO:0000256" key="1">
    <source>
        <dbReference type="ARBA" id="ARBA00022729"/>
    </source>
</evidence>
<dbReference type="PROSITE" id="PS51318">
    <property type="entry name" value="TAT"/>
    <property type="match status" value="1"/>
</dbReference>
<organism evidence="4 5">
    <name type="scientific">Rhizocola hellebori</name>
    <dbReference type="NCBI Taxonomy" id="1392758"/>
    <lineage>
        <taxon>Bacteria</taxon>
        <taxon>Bacillati</taxon>
        <taxon>Actinomycetota</taxon>
        <taxon>Actinomycetes</taxon>
        <taxon>Micromonosporales</taxon>
        <taxon>Micromonosporaceae</taxon>
        <taxon>Rhizocola</taxon>
    </lineage>
</organism>
<evidence type="ECO:0000313" key="4">
    <source>
        <dbReference type="EMBL" id="GIH03314.1"/>
    </source>
</evidence>
<dbReference type="SUPFAM" id="SSF49899">
    <property type="entry name" value="Concanavalin A-like lectins/glucanases"/>
    <property type="match status" value="1"/>
</dbReference>
<gene>
    <name evidence="4" type="ORF">Rhe02_13810</name>
</gene>
<protein>
    <recommendedName>
        <fullName evidence="3">LamG-like jellyroll fold domain-containing protein</fullName>
    </recommendedName>
</protein>
<dbReference type="PANTHER" id="PTHR31151">
    <property type="entry name" value="PROLINE-TRNA LIGASE (DUF1680)"/>
    <property type="match status" value="1"/>
</dbReference>
<keyword evidence="1" id="KW-0732">Signal</keyword>
<dbReference type="SMART" id="SM00560">
    <property type="entry name" value="LamGL"/>
    <property type="match status" value="1"/>
</dbReference>
<dbReference type="InterPro" id="IPR008928">
    <property type="entry name" value="6-hairpin_glycosidase_sf"/>
</dbReference>
<dbReference type="GO" id="GO:0005975">
    <property type="term" value="P:carbohydrate metabolic process"/>
    <property type="evidence" value="ECO:0007669"/>
    <property type="project" value="InterPro"/>
</dbReference>
<evidence type="ECO:0000256" key="2">
    <source>
        <dbReference type="ARBA" id="ARBA00023157"/>
    </source>
</evidence>
<dbReference type="Gene3D" id="2.60.120.200">
    <property type="match status" value="1"/>
</dbReference>
<name>A0A8J3Q3Y6_9ACTN</name>
<dbReference type="AlphaFoldDB" id="A0A8J3Q3Y6"/>
<dbReference type="InterPro" id="IPR049046">
    <property type="entry name" value="Beta-AFase-like_GH127_middle"/>
</dbReference>
<dbReference type="Pfam" id="PF13385">
    <property type="entry name" value="Laminin_G_3"/>
    <property type="match status" value="1"/>
</dbReference>
<proteinExistence type="predicted"/>
<accession>A0A8J3Q3Y6</accession>
<comment type="caution">
    <text evidence="4">The sequence shown here is derived from an EMBL/GenBank/DDBJ whole genome shotgun (WGS) entry which is preliminary data.</text>
</comment>
<dbReference type="Pfam" id="PF20736">
    <property type="entry name" value="Glyco_hydro127M"/>
    <property type="match status" value="1"/>
</dbReference>
<dbReference type="InterPro" id="IPR006558">
    <property type="entry name" value="LamG-like"/>
</dbReference>
<evidence type="ECO:0000259" key="3">
    <source>
        <dbReference type="SMART" id="SM00560"/>
    </source>
</evidence>
<feature type="domain" description="LamG-like jellyroll fold" evidence="3">
    <location>
        <begin position="676"/>
        <end position="812"/>
    </location>
</feature>
<reference evidence="4" key="1">
    <citation type="submission" date="2021-01" db="EMBL/GenBank/DDBJ databases">
        <title>Whole genome shotgun sequence of Rhizocola hellebori NBRC 109834.</title>
        <authorList>
            <person name="Komaki H."/>
            <person name="Tamura T."/>
        </authorList>
    </citation>
    <scope>NUCLEOTIDE SEQUENCE</scope>
    <source>
        <strain evidence="4">NBRC 109834</strain>
    </source>
</reference>
<dbReference type="InterPro" id="IPR012878">
    <property type="entry name" value="Beta-AFase-like_GH127_cat"/>
</dbReference>
<keyword evidence="2" id="KW-1015">Disulfide bond</keyword>
<dbReference type="InterPro" id="IPR006311">
    <property type="entry name" value="TAT_signal"/>
</dbReference>
<dbReference type="SUPFAM" id="SSF48208">
    <property type="entry name" value="Six-hairpin glycosidases"/>
    <property type="match status" value="1"/>
</dbReference>
<dbReference type="InterPro" id="IPR013320">
    <property type="entry name" value="ConA-like_dom_sf"/>
</dbReference>
<dbReference type="EMBL" id="BONY01000006">
    <property type="protein sequence ID" value="GIH03314.1"/>
    <property type="molecule type" value="Genomic_DNA"/>
</dbReference>
<dbReference type="Pfam" id="PF07944">
    <property type="entry name" value="Beta-AFase-like_GH127_cat"/>
    <property type="match status" value="1"/>
</dbReference>
<dbReference type="RefSeq" id="WP_203907219.1">
    <property type="nucleotide sequence ID" value="NZ_BONY01000006.1"/>
</dbReference>
<sequence>MSALSRRSLLRAGAVGATAAVTGSLIEAAPALAARADIGVSVFAFPLGAVTLLPGPFSANAGRIQSYLSFIDADRLLHTFRLNVGLSSSAAACGGWESPTTELRGHSMGHVLSGLAQAYASTGTAAFKTKGDYLVAQLAICQGRAATAGYNTGYLSAYPESFIDRVEARQSVWAPYYTLHKIMAGLLDMHLLAGNAQALTVLTAMAGWVKFRNDRLTQTQRQNMLDTEFGGMNEVLTNLYQLTGNAAHLTTAQYFDHAEIFDPLANNTDALNNYHANTQIPKAVGAIREYHATGTTRYRDIARNFWDIVVGHHIYANGGNSNGEYFHAPDRIASELSDTTTESCNTYNMLKLSRQLFFTDPTRAAYMEFYEKALYNHLLGAQDPNSSHGFHSYYTPLRSGGIKTYSNDYNNFTCCHGTGMETHTKLNDSIYFYGTDTLYVNLFAASQLNWADKSVTVRQDTTFPETSSSRLTITGTATFTMRVRVPSWASGATIRVNNVAQSGVVPGSYAAINRTWANGDVVDISLPMALTRESTPDSASTQAVKYGPILLAGAYGTNNLSGLPTLNPATLQATSTPLQFTGTASTGQVTLLPFYKMHGQRYSVYWNIAASLPPLVAHYQFNETSGTTVSDASGNGKTATVTSPASWVAGRSGNAINLSGSSQYVTLPSGILSGAGACSVAVWVRLDTVANWARLFDFGSGTTANMFFVPRSGSNTARFAITSSGAGGEQRIDAPALTAGAWIHVAVTIGANTGILYLNGAEAARNTAMTLTPGSLGATNQNWVGRSQYSGDPYLDGAVDSLRLYSRVLTAAEVSNLFSTGQ</sequence>